<protein>
    <submittedName>
        <fullName evidence="1">Uncharacterized protein</fullName>
    </submittedName>
</protein>
<organism evidence="1">
    <name type="scientific">hydrothermal vent metagenome</name>
    <dbReference type="NCBI Taxonomy" id="652676"/>
    <lineage>
        <taxon>unclassified sequences</taxon>
        <taxon>metagenomes</taxon>
        <taxon>ecological metagenomes</taxon>
    </lineage>
</organism>
<gene>
    <name evidence="1" type="ORF">MNBD_GAMMA10-2440</name>
</gene>
<evidence type="ECO:0000313" key="1">
    <source>
        <dbReference type="EMBL" id="VAW66672.1"/>
    </source>
</evidence>
<reference evidence="1" key="1">
    <citation type="submission" date="2018-06" db="EMBL/GenBank/DDBJ databases">
        <authorList>
            <person name="Zhirakovskaya E."/>
        </authorList>
    </citation>
    <scope>NUCLEOTIDE SEQUENCE</scope>
</reference>
<dbReference type="AlphaFoldDB" id="A0A3B0XTZ5"/>
<name>A0A3B0XTZ5_9ZZZZ</name>
<dbReference type="EMBL" id="UOFJ01000228">
    <property type="protein sequence ID" value="VAW66672.1"/>
    <property type="molecule type" value="Genomic_DNA"/>
</dbReference>
<accession>A0A3B0XTZ5</accession>
<proteinExistence type="predicted"/>
<sequence>MARTTDRHPVDDDIHIFKSDNSSRWFARFKVDTAWKTKFTKKRDQQQAIIKAIQLQAEYKTKAENNLSIFTRRNFAANTFMTIANHAIKRMEQETVNYRFLSMKPTCLRLGEAFVGKGIRCLGLLSA</sequence>